<reference evidence="1" key="1">
    <citation type="submission" date="2022-08" db="EMBL/GenBank/DDBJ databases">
        <authorList>
            <person name="Kallberg Y."/>
            <person name="Tangrot J."/>
            <person name="Rosling A."/>
        </authorList>
    </citation>
    <scope>NUCLEOTIDE SEQUENCE</scope>
    <source>
        <strain evidence="1">Wild A</strain>
    </source>
</reference>
<dbReference type="InterPro" id="IPR043502">
    <property type="entry name" value="DNA/RNA_pol_sf"/>
</dbReference>
<dbReference type="GO" id="GO:0003887">
    <property type="term" value="F:DNA-directed DNA polymerase activity"/>
    <property type="evidence" value="ECO:0007669"/>
    <property type="project" value="TreeGrafter"/>
</dbReference>
<dbReference type="InterPro" id="IPR050240">
    <property type="entry name" value="DNA_pol_type-B"/>
</dbReference>
<accession>A0A9W4WZW4</accession>
<proteinExistence type="predicted"/>
<dbReference type="GO" id="GO:0006261">
    <property type="term" value="P:DNA-templated DNA replication"/>
    <property type="evidence" value="ECO:0007669"/>
    <property type="project" value="TreeGrafter"/>
</dbReference>
<dbReference type="Gene3D" id="3.90.1600.10">
    <property type="entry name" value="Palm domain of DNA polymerase"/>
    <property type="match status" value="1"/>
</dbReference>
<evidence type="ECO:0000313" key="1">
    <source>
        <dbReference type="EMBL" id="CAI2184846.1"/>
    </source>
</evidence>
<dbReference type="SUPFAM" id="SSF56672">
    <property type="entry name" value="DNA/RNA polymerases"/>
    <property type="match status" value="1"/>
</dbReference>
<dbReference type="PANTHER" id="PTHR10322:SF23">
    <property type="entry name" value="DNA POLYMERASE DELTA CATALYTIC SUBUNIT"/>
    <property type="match status" value="1"/>
</dbReference>
<dbReference type="Proteomes" id="UP001153678">
    <property type="component" value="Unassembled WGS sequence"/>
</dbReference>
<organism evidence="1 2">
    <name type="scientific">Funneliformis geosporum</name>
    <dbReference type="NCBI Taxonomy" id="1117311"/>
    <lineage>
        <taxon>Eukaryota</taxon>
        <taxon>Fungi</taxon>
        <taxon>Fungi incertae sedis</taxon>
        <taxon>Mucoromycota</taxon>
        <taxon>Glomeromycotina</taxon>
        <taxon>Glomeromycetes</taxon>
        <taxon>Glomerales</taxon>
        <taxon>Glomeraceae</taxon>
        <taxon>Funneliformis</taxon>
    </lineage>
</organism>
<sequence length="383" mass="45592">MREVAYYCIIDALHCQELLVNQSIINDYRKVVFIAYVSLFDTHYRTNGMKVQNFFKAYAVKRDIVISTWVPENIEKGKYPDAYVFPPKKGIKSRRPITGLDFALLYFKKKGLYLTVLKDLFNKRLELKARLASDIHFQYPKYFEIVSHYVPKCLTLSPSIPGKKKQHLKKMISSAKESGKRIPERLNLKYSSVCFDYDYWDSKQKALKDMNTFYREAKNLLSPIFLHRLACRTTIAGKYILNLVAEFVSKKAFSREELSKETYWTEMVKITMDMIRKLCNQREDNERGYGYKYIRPIHIIVKDTLREAENKKWNFNEFIIIGTWSTKKENLCNNHFMKRMRERNKRILDPSEQFSYVVMKGPCLRNEKGRLILYRIGNYMKYL</sequence>
<dbReference type="PANTHER" id="PTHR10322">
    <property type="entry name" value="DNA POLYMERASE CATALYTIC SUBUNIT"/>
    <property type="match status" value="1"/>
</dbReference>
<dbReference type="InterPro" id="IPR023211">
    <property type="entry name" value="DNA_pol_palm_dom_sf"/>
</dbReference>
<dbReference type="EMBL" id="CAMKVN010003482">
    <property type="protein sequence ID" value="CAI2184846.1"/>
    <property type="molecule type" value="Genomic_DNA"/>
</dbReference>
<name>A0A9W4WZW4_9GLOM</name>
<protein>
    <submittedName>
        <fullName evidence="1">3021_t:CDS:1</fullName>
    </submittedName>
</protein>
<dbReference type="OrthoDB" id="6755010at2759"/>
<evidence type="ECO:0000313" key="2">
    <source>
        <dbReference type="Proteomes" id="UP001153678"/>
    </source>
</evidence>
<dbReference type="AlphaFoldDB" id="A0A9W4WZW4"/>
<comment type="caution">
    <text evidence="1">The sequence shown here is derived from an EMBL/GenBank/DDBJ whole genome shotgun (WGS) entry which is preliminary data.</text>
</comment>
<keyword evidence="2" id="KW-1185">Reference proteome</keyword>
<gene>
    <name evidence="1" type="ORF">FWILDA_LOCUS11781</name>
</gene>